<keyword evidence="5 9" id="KW-0862">Zinc</keyword>
<comment type="caution">
    <text evidence="13">The sequence shown here is derived from an EMBL/GenBank/DDBJ whole genome shotgun (WGS) entry which is preliminary data.</text>
</comment>
<dbReference type="InterPro" id="IPR035914">
    <property type="entry name" value="Sperma_CUB_dom_sf"/>
</dbReference>
<dbReference type="SMART" id="SM00042">
    <property type="entry name" value="CUB"/>
    <property type="match status" value="1"/>
</dbReference>
<evidence type="ECO:0000256" key="7">
    <source>
        <dbReference type="ARBA" id="ARBA00023157"/>
    </source>
</evidence>
<organism evidence="13 14">
    <name type="scientific">Meganyctiphanes norvegica</name>
    <name type="common">Northern krill</name>
    <name type="synonym">Thysanopoda norvegica</name>
    <dbReference type="NCBI Taxonomy" id="48144"/>
    <lineage>
        <taxon>Eukaryota</taxon>
        <taxon>Metazoa</taxon>
        <taxon>Ecdysozoa</taxon>
        <taxon>Arthropoda</taxon>
        <taxon>Crustacea</taxon>
        <taxon>Multicrustacea</taxon>
        <taxon>Malacostraca</taxon>
        <taxon>Eumalacostraca</taxon>
        <taxon>Eucarida</taxon>
        <taxon>Euphausiacea</taxon>
        <taxon>Euphausiidae</taxon>
        <taxon>Meganyctiphanes</taxon>
    </lineage>
</organism>
<dbReference type="GO" id="GO:0008270">
    <property type="term" value="F:zinc ion binding"/>
    <property type="evidence" value="ECO:0007669"/>
    <property type="project" value="UniProtKB-UniRule"/>
</dbReference>
<keyword evidence="4 9" id="KW-0378">Hydrolase</keyword>
<dbReference type="PRINTS" id="PR00480">
    <property type="entry name" value="ASTACIN"/>
</dbReference>
<proteinExistence type="predicted"/>
<keyword evidence="6 9" id="KW-0482">Metalloprotease</keyword>
<dbReference type="InterPro" id="IPR034035">
    <property type="entry name" value="Astacin-like_dom"/>
</dbReference>
<dbReference type="SUPFAM" id="SSF49854">
    <property type="entry name" value="Spermadhesin, CUB domain"/>
    <property type="match status" value="1"/>
</dbReference>
<keyword evidence="7" id="KW-1015">Disulfide bond</keyword>
<dbReference type="InterPro" id="IPR024079">
    <property type="entry name" value="MetalloPept_cat_dom_sf"/>
</dbReference>
<feature type="domain" description="CUB" evidence="11">
    <location>
        <begin position="319"/>
        <end position="433"/>
    </location>
</feature>
<feature type="active site" evidence="9">
    <location>
        <position position="170"/>
    </location>
</feature>
<evidence type="ECO:0000313" key="14">
    <source>
        <dbReference type="Proteomes" id="UP001497623"/>
    </source>
</evidence>
<dbReference type="CDD" id="cd04280">
    <property type="entry name" value="ZnMc_astacin_like"/>
    <property type="match status" value="1"/>
</dbReference>
<evidence type="ECO:0000256" key="10">
    <source>
        <dbReference type="RuleBase" id="RU361183"/>
    </source>
</evidence>
<dbReference type="SUPFAM" id="SSF55486">
    <property type="entry name" value="Metalloproteases ('zincins'), catalytic domain"/>
    <property type="match status" value="1"/>
</dbReference>
<feature type="domain" description="Peptidase M12A" evidence="12">
    <location>
        <begin position="71"/>
        <end position="270"/>
    </location>
</feature>
<feature type="binding site" evidence="9">
    <location>
        <position position="179"/>
    </location>
    <ligand>
        <name>Zn(2+)</name>
        <dbReference type="ChEBI" id="CHEBI:29105"/>
        <note>catalytic</note>
    </ligand>
</feature>
<evidence type="ECO:0000256" key="9">
    <source>
        <dbReference type="PROSITE-ProRule" id="PRU01211"/>
    </source>
</evidence>
<evidence type="ECO:0000256" key="8">
    <source>
        <dbReference type="PROSITE-ProRule" id="PRU00059"/>
    </source>
</evidence>
<feature type="binding site" evidence="9">
    <location>
        <position position="169"/>
    </location>
    <ligand>
        <name>Zn(2+)</name>
        <dbReference type="ChEBI" id="CHEBI:29105"/>
        <note>catalytic</note>
    </ligand>
</feature>
<gene>
    <name evidence="13" type="ORF">MNOR_LOCUS25026</name>
</gene>
<evidence type="ECO:0000313" key="13">
    <source>
        <dbReference type="EMBL" id="CAL4125279.1"/>
    </source>
</evidence>
<comment type="cofactor">
    <cofactor evidence="9 10">
        <name>Zn(2+)</name>
        <dbReference type="ChEBI" id="CHEBI:29105"/>
    </cofactor>
    <text evidence="9 10">Binds 1 zinc ion per subunit.</text>
</comment>
<dbReference type="PANTHER" id="PTHR10127">
    <property type="entry name" value="DISCOIDIN, CUB, EGF, LAMININ , AND ZINC METALLOPROTEASE DOMAIN CONTAINING"/>
    <property type="match status" value="1"/>
</dbReference>
<dbReference type="CDD" id="cd00041">
    <property type="entry name" value="CUB"/>
    <property type="match status" value="1"/>
</dbReference>
<feature type="binding site" evidence="9">
    <location>
        <position position="173"/>
    </location>
    <ligand>
        <name>Zn(2+)</name>
        <dbReference type="ChEBI" id="CHEBI:29105"/>
        <note>catalytic</note>
    </ligand>
</feature>
<feature type="non-terminal residue" evidence="13">
    <location>
        <position position="1"/>
    </location>
</feature>
<evidence type="ECO:0000259" key="11">
    <source>
        <dbReference type="PROSITE" id="PS01180"/>
    </source>
</evidence>
<reference evidence="13 14" key="1">
    <citation type="submission" date="2024-05" db="EMBL/GenBank/DDBJ databases">
        <authorList>
            <person name="Wallberg A."/>
        </authorList>
    </citation>
    <scope>NUCLEOTIDE SEQUENCE [LARGE SCALE GENOMIC DNA]</scope>
</reference>
<evidence type="ECO:0000256" key="5">
    <source>
        <dbReference type="ARBA" id="ARBA00022833"/>
    </source>
</evidence>
<dbReference type="EMBL" id="CAXKWB010023428">
    <property type="protein sequence ID" value="CAL4125279.1"/>
    <property type="molecule type" value="Genomic_DNA"/>
</dbReference>
<sequence length="433" mass="49699">LSLKSYLGSSQGAPSVKGFTGVYEDSRYPGRPLRFPFKNRFDILNPKKTSSGDAIVDGDIVLSSERTSPRKFTPDPEYRWPEDPETGWPVVPYIITEESQNDTAVILEGLAHWMEHTCLTFKETTDINQPHARFIKDDGCYSQVGRLYWQNGQNISIGPGCEWMDTVAHEVGHCIGFEHEQCRSDRDDYVKILWENIDPEYQFAFDKLETNSTGIEYDYTSVMEYESKAFTKNGKTTMMPWNPYNEPLLSIENGLTFRDKLLANRVYGCIDKWESLCESVLQDCHEGYIDYECKCVCPPGTSGDDCSKIDGPYYPPLTCGGNVTEATDIQSSNYPDGYNPNEWCMWWVQAEEGRRARVTFHDFDISERYEDGICWWDHLEIRTVDPLESGEVYCEQEISPGQEFTSEGQDLFIAFYGDEMDWYKGFSASIDFV</sequence>
<evidence type="ECO:0000256" key="6">
    <source>
        <dbReference type="ARBA" id="ARBA00023049"/>
    </source>
</evidence>
<dbReference type="PROSITE" id="PS01180">
    <property type="entry name" value="CUB"/>
    <property type="match status" value="1"/>
</dbReference>
<evidence type="ECO:0000256" key="4">
    <source>
        <dbReference type="ARBA" id="ARBA00022801"/>
    </source>
</evidence>
<comment type="caution">
    <text evidence="8">Lacks conserved residue(s) required for the propagation of feature annotation.</text>
</comment>
<dbReference type="PANTHER" id="PTHR10127:SF893">
    <property type="entry name" value="METALLOENDOPEPTIDASE"/>
    <property type="match status" value="1"/>
</dbReference>
<protein>
    <recommendedName>
        <fullName evidence="10">Metalloendopeptidase</fullName>
        <ecNumber evidence="10">3.4.24.-</ecNumber>
    </recommendedName>
</protein>
<evidence type="ECO:0000256" key="1">
    <source>
        <dbReference type="ARBA" id="ARBA00022536"/>
    </source>
</evidence>
<dbReference type="InterPro" id="IPR006026">
    <property type="entry name" value="Peptidase_Metallo"/>
</dbReference>
<dbReference type="EC" id="3.4.24.-" evidence="10"/>
<evidence type="ECO:0000256" key="3">
    <source>
        <dbReference type="ARBA" id="ARBA00022723"/>
    </source>
</evidence>
<dbReference type="Pfam" id="PF01400">
    <property type="entry name" value="Astacin"/>
    <property type="match status" value="1"/>
</dbReference>
<keyword evidence="2 9" id="KW-0645">Protease</keyword>
<evidence type="ECO:0000256" key="2">
    <source>
        <dbReference type="ARBA" id="ARBA00022670"/>
    </source>
</evidence>
<keyword evidence="3 9" id="KW-0479">Metal-binding</keyword>
<keyword evidence="14" id="KW-1185">Reference proteome</keyword>
<dbReference type="GO" id="GO:0006508">
    <property type="term" value="P:proteolysis"/>
    <property type="evidence" value="ECO:0007669"/>
    <property type="project" value="UniProtKB-KW"/>
</dbReference>
<dbReference type="Gene3D" id="3.40.390.10">
    <property type="entry name" value="Collagenase (Catalytic Domain)"/>
    <property type="match status" value="1"/>
</dbReference>
<dbReference type="SMART" id="SM00235">
    <property type="entry name" value="ZnMc"/>
    <property type="match status" value="1"/>
</dbReference>
<dbReference type="Gene3D" id="2.60.120.290">
    <property type="entry name" value="Spermadhesin, CUB domain"/>
    <property type="match status" value="1"/>
</dbReference>
<accession>A0AAV2RGR1</accession>
<dbReference type="GO" id="GO:0004222">
    <property type="term" value="F:metalloendopeptidase activity"/>
    <property type="evidence" value="ECO:0007669"/>
    <property type="project" value="UniProtKB-UniRule"/>
</dbReference>
<dbReference type="PROSITE" id="PS51864">
    <property type="entry name" value="ASTACIN"/>
    <property type="match status" value="1"/>
</dbReference>
<dbReference type="Proteomes" id="UP001497623">
    <property type="component" value="Unassembled WGS sequence"/>
</dbReference>
<dbReference type="AlphaFoldDB" id="A0AAV2RGR1"/>
<dbReference type="Pfam" id="PF00431">
    <property type="entry name" value="CUB"/>
    <property type="match status" value="1"/>
</dbReference>
<dbReference type="InterPro" id="IPR000859">
    <property type="entry name" value="CUB_dom"/>
</dbReference>
<dbReference type="InterPro" id="IPR001506">
    <property type="entry name" value="Peptidase_M12A"/>
</dbReference>
<evidence type="ECO:0000259" key="12">
    <source>
        <dbReference type="PROSITE" id="PS51864"/>
    </source>
</evidence>
<keyword evidence="1" id="KW-0245">EGF-like domain</keyword>
<name>A0AAV2RGR1_MEGNR</name>